<keyword evidence="4" id="KW-0808">Transferase</keyword>
<dbReference type="InterPro" id="IPR013083">
    <property type="entry name" value="Znf_RING/FYVE/PHD"/>
</dbReference>
<feature type="repeat" description="ANK" evidence="11">
    <location>
        <begin position="112"/>
        <end position="144"/>
    </location>
</feature>
<dbReference type="AlphaFoldDB" id="A0AAE1V7Z0"/>
<dbReference type="GO" id="GO:0008270">
    <property type="term" value="F:zinc ion binding"/>
    <property type="evidence" value="ECO:0007669"/>
    <property type="project" value="UniProtKB-KW"/>
</dbReference>
<dbReference type="GO" id="GO:0061630">
    <property type="term" value="F:ubiquitin protein ligase activity"/>
    <property type="evidence" value="ECO:0007669"/>
    <property type="project" value="UniProtKB-EC"/>
</dbReference>
<organism evidence="14 15">
    <name type="scientific">Anisodus tanguticus</name>
    <dbReference type="NCBI Taxonomy" id="243964"/>
    <lineage>
        <taxon>Eukaryota</taxon>
        <taxon>Viridiplantae</taxon>
        <taxon>Streptophyta</taxon>
        <taxon>Embryophyta</taxon>
        <taxon>Tracheophyta</taxon>
        <taxon>Spermatophyta</taxon>
        <taxon>Magnoliopsida</taxon>
        <taxon>eudicotyledons</taxon>
        <taxon>Gunneridae</taxon>
        <taxon>Pentapetalae</taxon>
        <taxon>asterids</taxon>
        <taxon>lamiids</taxon>
        <taxon>Solanales</taxon>
        <taxon>Solanaceae</taxon>
        <taxon>Solanoideae</taxon>
        <taxon>Hyoscyameae</taxon>
        <taxon>Anisodus</taxon>
    </lineage>
</organism>
<dbReference type="InterPro" id="IPR002110">
    <property type="entry name" value="Ankyrin_rpt"/>
</dbReference>
<evidence type="ECO:0000256" key="10">
    <source>
        <dbReference type="ARBA" id="ARBA00023043"/>
    </source>
</evidence>
<feature type="repeat" description="ANK" evidence="11">
    <location>
        <begin position="45"/>
        <end position="77"/>
    </location>
</feature>
<dbReference type="InterPro" id="IPR036770">
    <property type="entry name" value="Ankyrin_rpt-contain_sf"/>
</dbReference>
<evidence type="ECO:0000256" key="12">
    <source>
        <dbReference type="PROSITE-ProRule" id="PRU00175"/>
    </source>
</evidence>
<keyword evidence="8" id="KW-0833">Ubl conjugation pathway</keyword>
<comment type="pathway">
    <text evidence="2">Protein modification; protein ubiquitination.</text>
</comment>
<evidence type="ECO:0000256" key="9">
    <source>
        <dbReference type="ARBA" id="ARBA00022833"/>
    </source>
</evidence>
<evidence type="ECO:0000256" key="3">
    <source>
        <dbReference type="ARBA" id="ARBA00012483"/>
    </source>
</evidence>
<dbReference type="InterPro" id="IPR056760">
    <property type="entry name" value="RING_XB3-like"/>
</dbReference>
<evidence type="ECO:0000256" key="8">
    <source>
        <dbReference type="ARBA" id="ARBA00022786"/>
    </source>
</evidence>
<evidence type="ECO:0000259" key="13">
    <source>
        <dbReference type="PROSITE" id="PS50089"/>
    </source>
</evidence>
<proteinExistence type="predicted"/>
<dbReference type="PROSITE" id="PS50088">
    <property type="entry name" value="ANK_REPEAT"/>
    <property type="match status" value="5"/>
</dbReference>
<dbReference type="Gene3D" id="3.30.40.10">
    <property type="entry name" value="Zinc/RING finger domain, C3HC4 (zinc finger)"/>
    <property type="match status" value="1"/>
</dbReference>
<keyword evidence="9" id="KW-0862">Zinc</keyword>
<evidence type="ECO:0000256" key="4">
    <source>
        <dbReference type="ARBA" id="ARBA00022679"/>
    </source>
</evidence>
<keyword evidence="7 12" id="KW-0863">Zinc-finger</keyword>
<dbReference type="InterPro" id="IPR050776">
    <property type="entry name" value="Ank_Repeat/CDKN_Inhibitor"/>
</dbReference>
<dbReference type="InterPro" id="IPR001841">
    <property type="entry name" value="Znf_RING"/>
</dbReference>
<dbReference type="Pfam" id="PF12796">
    <property type="entry name" value="Ank_2"/>
    <property type="match status" value="2"/>
</dbReference>
<evidence type="ECO:0000313" key="15">
    <source>
        <dbReference type="Proteomes" id="UP001291623"/>
    </source>
</evidence>
<dbReference type="PROSITE" id="PS00518">
    <property type="entry name" value="ZF_RING_1"/>
    <property type="match status" value="1"/>
</dbReference>
<feature type="repeat" description="ANK" evidence="11">
    <location>
        <begin position="78"/>
        <end position="110"/>
    </location>
</feature>
<feature type="repeat" description="ANK" evidence="11">
    <location>
        <begin position="157"/>
        <end position="182"/>
    </location>
</feature>
<name>A0AAE1V7Z0_9SOLA</name>
<dbReference type="PANTHER" id="PTHR24201:SF16">
    <property type="entry name" value="ANKYRIN-1-LIKE-RELATED"/>
    <property type="match status" value="1"/>
</dbReference>
<comment type="caution">
    <text evidence="14">The sequence shown here is derived from an EMBL/GenBank/DDBJ whole genome shotgun (WGS) entry which is preliminary data.</text>
</comment>
<dbReference type="PROSITE" id="PS50089">
    <property type="entry name" value="ZF_RING_2"/>
    <property type="match status" value="1"/>
</dbReference>
<dbReference type="EMBL" id="JAVYJV010000011">
    <property type="protein sequence ID" value="KAK4358867.1"/>
    <property type="molecule type" value="Genomic_DNA"/>
</dbReference>
<dbReference type="SUPFAM" id="SSF48403">
    <property type="entry name" value="Ankyrin repeat"/>
    <property type="match status" value="1"/>
</dbReference>
<dbReference type="InterPro" id="IPR017907">
    <property type="entry name" value="Znf_RING_CS"/>
</dbReference>
<evidence type="ECO:0000256" key="11">
    <source>
        <dbReference type="PROSITE-ProRule" id="PRU00023"/>
    </source>
</evidence>
<keyword evidence="15" id="KW-1185">Reference proteome</keyword>
<dbReference type="CDD" id="cd23144">
    <property type="entry name" value="RING-HC_XBAT31-like"/>
    <property type="match status" value="1"/>
</dbReference>
<dbReference type="EC" id="2.3.2.27" evidence="3"/>
<evidence type="ECO:0000256" key="1">
    <source>
        <dbReference type="ARBA" id="ARBA00000900"/>
    </source>
</evidence>
<keyword evidence="10 11" id="KW-0040">ANK repeat</keyword>
<dbReference type="SUPFAM" id="SSF57850">
    <property type="entry name" value="RING/U-box"/>
    <property type="match status" value="1"/>
</dbReference>
<keyword evidence="6" id="KW-0677">Repeat</keyword>
<keyword evidence="5" id="KW-0479">Metal-binding</keyword>
<evidence type="ECO:0000256" key="2">
    <source>
        <dbReference type="ARBA" id="ARBA00004906"/>
    </source>
</evidence>
<accession>A0AAE1V7Z0</accession>
<dbReference type="Proteomes" id="UP001291623">
    <property type="component" value="Unassembled WGS sequence"/>
</dbReference>
<evidence type="ECO:0000256" key="5">
    <source>
        <dbReference type="ARBA" id="ARBA00022723"/>
    </source>
</evidence>
<evidence type="ECO:0000256" key="7">
    <source>
        <dbReference type="ARBA" id="ARBA00022771"/>
    </source>
</evidence>
<comment type="catalytic activity">
    <reaction evidence="1">
        <text>S-ubiquitinyl-[E2 ubiquitin-conjugating enzyme]-L-cysteine + [acceptor protein]-L-lysine = [E2 ubiquitin-conjugating enzyme]-L-cysteine + N(6)-ubiquitinyl-[acceptor protein]-L-lysine.</text>
        <dbReference type="EC" id="2.3.2.27"/>
    </reaction>
</comment>
<dbReference type="PANTHER" id="PTHR24201">
    <property type="entry name" value="ANK_REP_REGION DOMAIN-CONTAINING PROTEIN"/>
    <property type="match status" value="1"/>
</dbReference>
<dbReference type="Pfam" id="PF24921">
    <property type="entry name" value="RING_XB3-XBAT31"/>
    <property type="match status" value="1"/>
</dbReference>
<protein>
    <recommendedName>
        <fullName evidence="3">RING-type E3 ubiquitin transferase</fullName>
        <ecNumber evidence="3">2.3.2.27</ecNumber>
    </recommendedName>
</protein>
<evidence type="ECO:0000256" key="6">
    <source>
        <dbReference type="ARBA" id="ARBA00022737"/>
    </source>
</evidence>
<gene>
    <name evidence="14" type="ORF">RND71_021096</name>
</gene>
<reference evidence="14" key="1">
    <citation type="submission" date="2023-12" db="EMBL/GenBank/DDBJ databases">
        <title>Genome assembly of Anisodus tanguticus.</title>
        <authorList>
            <person name="Wang Y.-J."/>
        </authorList>
    </citation>
    <scope>NUCLEOTIDE SEQUENCE</scope>
    <source>
        <strain evidence="14">KB-2021</strain>
        <tissue evidence="14">Leaf</tissue>
    </source>
</reference>
<dbReference type="GO" id="GO:0005634">
    <property type="term" value="C:nucleus"/>
    <property type="evidence" value="ECO:0007669"/>
    <property type="project" value="TreeGrafter"/>
</dbReference>
<dbReference type="Pfam" id="PF00023">
    <property type="entry name" value="Ank"/>
    <property type="match status" value="1"/>
</dbReference>
<dbReference type="PROSITE" id="PS50297">
    <property type="entry name" value="ANK_REP_REGION"/>
    <property type="match status" value="5"/>
</dbReference>
<dbReference type="SMART" id="SM00248">
    <property type="entry name" value="ANK"/>
    <property type="match status" value="6"/>
</dbReference>
<feature type="domain" description="RING-type" evidence="13">
    <location>
        <begin position="334"/>
        <end position="383"/>
    </location>
</feature>
<evidence type="ECO:0000313" key="14">
    <source>
        <dbReference type="EMBL" id="KAK4358867.1"/>
    </source>
</evidence>
<feature type="repeat" description="ANK" evidence="11">
    <location>
        <begin position="207"/>
        <end position="239"/>
    </location>
</feature>
<dbReference type="Gene3D" id="1.25.40.20">
    <property type="entry name" value="Ankyrin repeat-containing domain"/>
    <property type="match status" value="2"/>
</dbReference>
<sequence>MGQGLSCGTSDEHGLFSAVQCGDVDTLKDVLERNPSLIHHSTVYDRQSPLHIASANGQIEVVNMLLHQSINPDLLNRYKQTPLMLAAMHGKISCVEKLIEAGANILKFDSLNGRTCLHYAAYYGHFESLKAILSSACTSHVAASWGYARFVNVRDGKGATPLHLAARQRRSECVHILLDNGALLRFDTVLSLPSQGRVKVWDYTGFPGSTPLHLAARGGSLDCIRELLAWGADRLHRDASGRIPYTVALRYHHGACAALLNPSSAEPLVWPSPLKFISQLNDEAKALLERALMEANKEREKNILKGTDYSAPSPTQSDVGMDDNISEVSDTEVCCICFDQLCTIEVQDCGHQMCAHCVLALCCHNKPNPTTTSPPEPVCPFCRSNIVQLHVIKVTKDDDRDRDLYSSKLRKSRRSRNFSEGSSSFKGLSAVSSFGKMTGRGSGRIAAENEWIDKPLTLD</sequence>